<dbReference type="Pfam" id="PF07344">
    <property type="entry name" value="Amastin"/>
    <property type="match status" value="1"/>
</dbReference>
<keyword evidence="2" id="KW-0812">Transmembrane</keyword>
<organism evidence="3 4">
    <name type="scientific">Leishmania panamensis</name>
    <dbReference type="NCBI Taxonomy" id="5679"/>
    <lineage>
        <taxon>Eukaryota</taxon>
        <taxon>Discoba</taxon>
        <taxon>Euglenozoa</taxon>
        <taxon>Kinetoplastea</taxon>
        <taxon>Metakinetoplastina</taxon>
        <taxon>Trypanosomatida</taxon>
        <taxon>Trypanosomatidae</taxon>
        <taxon>Leishmaniinae</taxon>
        <taxon>Leishmania</taxon>
        <taxon>Leishmania guyanensis species complex</taxon>
    </lineage>
</organism>
<feature type="region of interest" description="Disordered" evidence="1">
    <location>
        <begin position="186"/>
        <end position="213"/>
    </location>
</feature>
<proteinExistence type="predicted"/>
<feature type="transmembrane region" description="Helical" evidence="2">
    <location>
        <begin position="7"/>
        <end position="27"/>
    </location>
</feature>
<evidence type="ECO:0000313" key="3">
    <source>
        <dbReference type="EMBL" id="AIN97656.1"/>
    </source>
</evidence>
<dbReference type="EMBL" id="CP009389">
    <property type="protein sequence ID" value="AIN97656.1"/>
    <property type="molecule type" value="Genomic_DNA"/>
</dbReference>
<evidence type="ECO:0000256" key="1">
    <source>
        <dbReference type="SAM" id="MobiDB-lite"/>
    </source>
</evidence>
<name>A0A088S7X1_LEIPA</name>
<dbReference type="PANTHER" id="PTHR33297">
    <property type="entry name" value="AMASTIN-LIKE SURFACE PROTEIN-LIKE PROTEIN-RELATED"/>
    <property type="match status" value="1"/>
</dbReference>
<dbReference type="VEuPathDB" id="TriTrypDB:LPAL13_200016200"/>
<feature type="transmembrane region" description="Helical" evidence="2">
    <location>
        <begin position="81"/>
        <end position="102"/>
    </location>
</feature>
<keyword evidence="2" id="KW-1133">Transmembrane helix</keyword>
<dbReference type="OrthoDB" id="265473at2759"/>
<sequence>MELNIALLIYAVVQFIAFFLVMFATPIDMFVFKPEFRSGRTPAVTLWGLKNEGFGTKYSRSIYELWSDCPGRLMRFRVAQVLAIVSILVYGTAFVLGVTMLFCCPYLRFVCVALNIVGAVTLCIVWASMVVTYRNEDPPACIRESFLSNYGAGFVLFVIAWVLDILNIFVLLLPFHITVFRELDGANDKSDETSKGESEERGTQQEEEDEEYE</sequence>
<dbReference type="KEGG" id="lpan:LPMP_201620"/>
<dbReference type="Proteomes" id="UP000063063">
    <property type="component" value="Chromosome 20"/>
</dbReference>
<dbReference type="InterPro" id="IPR009944">
    <property type="entry name" value="Amastin"/>
</dbReference>
<dbReference type="PANTHER" id="PTHR33297:SF4">
    <property type="entry name" value="AMASTIN"/>
    <property type="match status" value="1"/>
</dbReference>
<keyword evidence="2" id="KW-0472">Membrane</keyword>
<feature type="transmembrane region" description="Helical" evidence="2">
    <location>
        <begin position="150"/>
        <end position="173"/>
    </location>
</feature>
<evidence type="ECO:0000313" key="4">
    <source>
        <dbReference type="Proteomes" id="UP000063063"/>
    </source>
</evidence>
<dbReference type="AlphaFoldDB" id="A0A088S7X1"/>
<gene>
    <name evidence="3" type="ORF">LPMP_201620</name>
</gene>
<protein>
    <submittedName>
        <fullName evidence="3">Amastin-like surface protein, putative</fullName>
    </submittedName>
</protein>
<accession>A0A088S7X1</accession>
<feature type="compositionally biased region" description="Basic and acidic residues" evidence="1">
    <location>
        <begin position="186"/>
        <end position="204"/>
    </location>
</feature>
<feature type="transmembrane region" description="Helical" evidence="2">
    <location>
        <begin position="109"/>
        <end position="130"/>
    </location>
</feature>
<keyword evidence="4" id="KW-1185">Reference proteome</keyword>
<evidence type="ECO:0000256" key="2">
    <source>
        <dbReference type="SAM" id="Phobius"/>
    </source>
</evidence>
<dbReference type="RefSeq" id="XP_010698363.1">
    <property type="nucleotide sequence ID" value="XM_010700061.1"/>
</dbReference>
<reference evidence="3 4" key="1">
    <citation type="journal article" date="2015" name="Sci. Rep.">
        <title>The genome of Leishmania panamensis: insights into genomics of the L. (Viannia) subgenus.</title>
        <authorList>
            <person name="Llanes A."/>
            <person name="Restrepo C.M."/>
            <person name="Vecchio G.D."/>
            <person name="Anguizola F.J."/>
            <person name="Lleonart R."/>
        </authorList>
    </citation>
    <scope>NUCLEOTIDE SEQUENCE [LARGE SCALE GENOMIC DNA]</scope>
    <source>
        <strain evidence="3 4">MHOM/PA/94/PSC-1</strain>
    </source>
</reference>
<dbReference type="VEuPathDB" id="TriTrypDB:LPMP_201620"/>
<dbReference type="GeneID" id="22574371"/>